<dbReference type="InterPro" id="IPR009057">
    <property type="entry name" value="Homeodomain-like_sf"/>
</dbReference>
<dbReference type="PROSITE" id="PS01124">
    <property type="entry name" value="HTH_ARAC_FAMILY_2"/>
    <property type="match status" value="1"/>
</dbReference>
<keyword evidence="2" id="KW-0238">DNA-binding</keyword>
<evidence type="ECO:0000313" key="4">
    <source>
        <dbReference type="EMBL" id="HAG5771844.1"/>
    </source>
</evidence>
<reference evidence="4" key="2">
    <citation type="submission" date="2020-02" db="EMBL/GenBank/DDBJ databases">
        <authorList>
            <consortium name="NCBI Pathogen Detection Project"/>
        </authorList>
    </citation>
    <scope>NUCLEOTIDE SEQUENCE</scope>
    <source>
        <strain evidence="4">1839</strain>
    </source>
</reference>
<comment type="caution">
    <text evidence="4">The sequence shown here is derived from an EMBL/GenBank/DDBJ whole genome shotgun (WGS) entry which is preliminary data.</text>
</comment>
<dbReference type="GO" id="GO:0000976">
    <property type="term" value="F:transcription cis-regulatory region binding"/>
    <property type="evidence" value="ECO:0007669"/>
    <property type="project" value="TreeGrafter"/>
</dbReference>
<dbReference type="AlphaFoldDB" id="A0A789REQ6"/>
<proteinExistence type="predicted"/>
<dbReference type="GO" id="GO:0005829">
    <property type="term" value="C:cytosol"/>
    <property type="evidence" value="ECO:0007669"/>
    <property type="project" value="TreeGrafter"/>
</dbReference>
<organism evidence="4">
    <name type="scientific">Escherichia coli</name>
    <dbReference type="NCBI Taxonomy" id="562"/>
    <lineage>
        <taxon>Bacteria</taxon>
        <taxon>Pseudomonadati</taxon>
        <taxon>Pseudomonadota</taxon>
        <taxon>Gammaproteobacteria</taxon>
        <taxon>Enterobacterales</taxon>
        <taxon>Enterobacteriaceae</taxon>
        <taxon>Escherichia</taxon>
    </lineage>
</organism>
<dbReference type="GO" id="GO:0003700">
    <property type="term" value="F:DNA-binding transcription factor activity"/>
    <property type="evidence" value="ECO:0007669"/>
    <property type="project" value="InterPro"/>
</dbReference>
<evidence type="ECO:0000256" key="1">
    <source>
        <dbReference type="ARBA" id="ARBA00023015"/>
    </source>
</evidence>
<dbReference type="PANTHER" id="PTHR47894">
    <property type="entry name" value="HTH-TYPE TRANSCRIPTIONAL REGULATOR GADX"/>
    <property type="match status" value="1"/>
</dbReference>
<name>A0A789REQ6_ECOLX</name>
<dbReference type="Gene3D" id="1.10.10.60">
    <property type="entry name" value="Homeodomain-like"/>
    <property type="match status" value="1"/>
</dbReference>
<dbReference type="InterPro" id="IPR018060">
    <property type="entry name" value="HTH_AraC"/>
</dbReference>
<evidence type="ECO:0000256" key="3">
    <source>
        <dbReference type="ARBA" id="ARBA00023163"/>
    </source>
</evidence>
<sequence length="265" mass="30718">MLAKGRANLKIEEIRMHKRHEIHRVKPIMPALCRIRQGTKIINWETHSLTVDNNQMVLFPSGYEFYIANYPEVGLYLAEMLYFPIDLMERFRNIYAVTPLARHTTGLCIPQNPELIYCWEQLRTSVSRGFSTQLQEHLAMGVLLSLGVNNVNYLFLSDNKQPLINRCYNLLVSDPGAKWTADKVARHLYISVSTLHRRLANEGVSFQSILDDVRLNNALSTIQTTLKPISEIARENGYKCPSRFTERFHNRFKITPRELRKAAKE</sequence>
<dbReference type="SMART" id="SM00342">
    <property type="entry name" value="HTH_ARAC"/>
    <property type="match status" value="1"/>
</dbReference>
<keyword evidence="3" id="KW-0804">Transcription</keyword>
<evidence type="ECO:0000256" key="2">
    <source>
        <dbReference type="ARBA" id="ARBA00023125"/>
    </source>
</evidence>
<keyword evidence="1" id="KW-0805">Transcription regulation</keyword>
<reference evidence="4" key="1">
    <citation type="journal article" date="2018" name="Genome Biol.">
        <title>SKESA: strategic k-mer extension for scrupulous assemblies.</title>
        <authorList>
            <person name="Souvorov A."/>
            <person name="Agarwala R."/>
            <person name="Lipman D.J."/>
        </authorList>
    </citation>
    <scope>NUCLEOTIDE SEQUENCE [LARGE SCALE GENOMIC DNA]</scope>
    <source>
        <strain evidence="4">1839</strain>
    </source>
</reference>
<protein>
    <submittedName>
        <fullName evidence="4">Helix-turn-helix transcriptional regulator</fullName>
    </submittedName>
</protein>
<dbReference type="EMBL" id="DAAYTU010000023">
    <property type="protein sequence ID" value="HAG5771844.1"/>
    <property type="molecule type" value="Genomic_DNA"/>
</dbReference>
<gene>
    <name evidence="4" type="ORF">GGB84_003575</name>
</gene>
<accession>A0A789REQ6</accession>
<dbReference type="SUPFAM" id="SSF46689">
    <property type="entry name" value="Homeodomain-like"/>
    <property type="match status" value="1"/>
</dbReference>
<dbReference type="PANTHER" id="PTHR47894:SF4">
    <property type="entry name" value="HTH-TYPE TRANSCRIPTIONAL REGULATOR GADX"/>
    <property type="match status" value="1"/>
</dbReference>
<dbReference type="Pfam" id="PF12833">
    <property type="entry name" value="HTH_18"/>
    <property type="match status" value="1"/>
</dbReference>